<feature type="transmembrane region" description="Helical" evidence="6">
    <location>
        <begin position="159"/>
        <end position="178"/>
    </location>
</feature>
<comment type="subcellular location">
    <subcellularLocation>
        <location evidence="1">Membrane</location>
        <topology evidence="1">Multi-pass membrane protein</topology>
    </subcellularLocation>
</comment>
<feature type="transmembrane region" description="Helical" evidence="6">
    <location>
        <begin position="42"/>
        <end position="63"/>
    </location>
</feature>
<feature type="transmembrane region" description="Helical" evidence="6">
    <location>
        <begin position="198"/>
        <end position="218"/>
    </location>
</feature>
<protein>
    <recommendedName>
        <fullName evidence="9">Integral membrane protein</fullName>
    </recommendedName>
</protein>
<dbReference type="RefSeq" id="WP_041062685.1">
    <property type="nucleotide sequence ID" value="NZ_JXAL01000016.1"/>
</dbReference>
<sequence>MDTEWLFGLLEVILINIVLSGDNAVVIAMASRKLPPAQQKKAVFWGTMGAVVLRLVLTFVAVWLLQIPLVGVAGGLLLLYIAMKLLSNEDEHEGDTAAFSMGQAIKTIILADLIMSLDNVVAVAAAAQGDWLLIGIGLALSIPLIIFCSQLLTNLMKRYPIIVWLGAGLLAFTAGEMLENDDILHGFMEEWFPGNFHVLPVLFIVIAVTYGVLSLRGARKRMKENH</sequence>
<name>A0ABR5A569_9BACL</name>
<keyword evidence="4 6" id="KW-1133">Transmembrane helix</keyword>
<accession>A0ABR5A569</accession>
<evidence type="ECO:0000313" key="7">
    <source>
        <dbReference type="EMBL" id="KIL35903.1"/>
    </source>
</evidence>
<gene>
    <name evidence="7" type="ORF">SD71_10995</name>
</gene>
<organism evidence="7 8">
    <name type="scientific">Cohnella kolymensis</name>
    <dbReference type="NCBI Taxonomy" id="1590652"/>
    <lineage>
        <taxon>Bacteria</taxon>
        <taxon>Bacillati</taxon>
        <taxon>Bacillota</taxon>
        <taxon>Bacilli</taxon>
        <taxon>Bacillales</taxon>
        <taxon>Paenibacillaceae</taxon>
        <taxon>Cohnella</taxon>
    </lineage>
</organism>
<keyword evidence="3 6" id="KW-0812">Transmembrane</keyword>
<evidence type="ECO:0000256" key="6">
    <source>
        <dbReference type="SAM" id="Phobius"/>
    </source>
</evidence>
<dbReference type="Pfam" id="PF03741">
    <property type="entry name" value="TerC"/>
    <property type="match status" value="1"/>
</dbReference>
<dbReference type="InterPro" id="IPR005496">
    <property type="entry name" value="Integral_membrane_TerC"/>
</dbReference>
<dbReference type="Proteomes" id="UP000054526">
    <property type="component" value="Unassembled WGS sequence"/>
</dbReference>
<evidence type="ECO:0000256" key="4">
    <source>
        <dbReference type="ARBA" id="ARBA00022989"/>
    </source>
</evidence>
<feature type="transmembrane region" description="Helical" evidence="6">
    <location>
        <begin position="6"/>
        <end position="30"/>
    </location>
</feature>
<comment type="caution">
    <text evidence="7">The sequence shown here is derived from an EMBL/GenBank/DDBJ whole genome shotgun (WGS) entry which is preliminary data.</text>
</comment>
<dbReference type="EMBL" id="JXAL01000016">
    <property type="protein sequence ID" value="KIL35903.1"/>
    <property type="molecule type" value="Genomic_DNA"/>
</dbReference>
<keyword evidence="5 6" id="KW-0472">Membrane</keyword>
<dbReference type="PANTHER" id="PTHR30238:SF4">
    <property type="entry name" value="SLL1022 PROTEIN"/>
    <property type="match status" value="1"/>
</dbReference>
<evidence type="ECO:0000256" key="2">
    <source>
        <dbReference type="ARBA" id="ARBA00007511"/>
    </source>
</evidence>
<dbReference type="InterPro" id="IPR022301">
    <property type="entry name" value="Integral_membrane_YjbE"/>
</dbReference>
<keyword evidence="8" id="KW-1185">Reference proteome</keyword>
<feature type="transmembrane region" description="Helical" evidence="6">
    <location>
        <begin position="69"/>
        <end position="86"/>
    </location>
</feature>
<dbReference type="PANTHER" id="PTHR30238">
    <property type="entry name" value="MEMBRANE BOUND PREDICTED REDOX MODULATOR"/>
    <property type="match status" value="1"/>
</dbReference>
<evidence type="ECO:0008006" key="9">
    <source>
        <dbReference type="Google" id="ProtNLM"/>
    </source>
</evidence>
<feature type="transmembrane region" description="Helical" evidence="6">
    <location>
        <begin position="131"/>
        <end position="152"/>
    </location>
</feature>
<comment type="similarity">
    <text evidence="2">Belongs to the TerC family.</text>
</comment>
<dbReference type="NCBIfam" id="TIGR03717">
    <property type="entry name" value="R_switched_YjbE"/>
    <property type="match status" value="1"/>
</dbReference>
<proteinExistence type="inferred from homology"/>
<reference evidence="7 8" key="1">
    <citation type="submission" date="2014-12" db="EMBL/GenBank/DDBJ databases">
        <title>Draft genome sequence of Cohnella kolymensis strain B-2846.</title>
        <authorList>
            <person name="Karlyshev A.V."/>
            <person name="Kudryashova E.B."/>
        </authorList>
    </citation>
    <scope>NUCLEOTIDE SEQUENCE [LARGE SCALE GENOMIC DNA]</scope>
    <source>
        <strain evidence="7 8">VKM B-2846</strain>
    </source>
</reference>
<evidence type="ECO:0000313" key="8">
    <source>
        <dbReference type="Proteomes" id="UP000054526"/>
    </source>
</evidence>
<evidence type="ECO:0000256" key="3">
    <source>
        <dbReference type="ARBA" id="ARBA00022692"/>
    </source>
</evidence>
<evidence type="ECO:0000256" key="1">
    <source>
        <dbReference type="ARBA" id="ARBA00004141"/>
    </source>
</evidence>
<evidence type="ECO:0000256" key="5">
    <source>
        <dbReference type="ARBA" id="ARBA00023136"/>
    </source>
</evidence>